<dbReference type="GO" id="GO:0005085">
    <property type="term" value="F:guanyl-nucleotide exchange factor activity"/>
    <property type="evidence" value="ECO:0007669"/>
    <property type="project" value="InterPro"/>
</dbReference>
<organism evidence="2">
    <name type="scientific">Guillardia theta (strain CCMP2712)</name>
    <name type="common">Cryptophyte</name>
    <dbReference type="NCBI Taxonomy" id="905079"/>
    <lineage>
        <taxon>Eukaryota</taxon>
        <taxon>Cryptophyceae</taxon>
        <taxon>Pyrenomonadales</taxon>
        <taxon>Geminigeraceae</taxon>
        <taxon>Guillardia</taxon>
    </lineage>
</organism>
<dbReference type="KEGG" id="gtt:GUITHDRAFT_40600"/>
<dbReference type="InterPro" id="IPR037191">
    <property type="entry name" value="VPS9_dom_sf"/>
</dbReference>
<dbReference type="AlphaFoldDB" id="L1IYX5"/>
<dbReference type="GO" id="GO:0016192">
    <property type="term" value="P:vesicle-mediated transport"/>
    <property type="evidence" value="ECO:0007669"/>
    <property type="project" value="InterPro"/>
</dbReference>
<dbReference type="OMA" id="HPMLKIP"/>
<feature type="domain" description="VPS9" evidence="1">
    <location>
        <begin position="57"/>
        <end position="197"/>
    </location>
</feature>
<reference evidence="2 4" key="1">
    <citation type="journal article" date="2012" name="Nature">
        <title>Algal genomes reveal evolutionary mosaicism and the fate of nucleomorphs.</title>
        <authorList>
            <consortium name="DOE Joint Genome Institute"/>
            <person name="Curtis B.A."/>
            <person name="Tanifuji G."/>
            <person name="Burki F."/>
            <person name="Gruber A."/>
            <person name="Irimia M."/>
            <person name="Maruyama S."/>
            <person name="Arias M.C."/>
            <person name="Ball S.G."/>
            <person name="Gile G.H."/>
            <person name="Hirakawa Y."/>
            <person name="Hopkins J.F."/>
            <person name="Kuo A."/>
            <person name="Rensing S.A."/>
            <person name="Schmutz J."/>
            <person name="Symeonidi A."/>
            <person name="Elias M."/>
            <person name="Eveleigh R.J."/>
            <person name="Herman E.K."/>
            <person name="Klute M.J."/>
            <person name="Nakayama T."/>
            <person name="Obornik M."/>
            <person name="Reyes-Prieto A."/>
            <person name="Armbrust E.V."/>
            <person name="Aves S.J."/>
            <person name="Beiko R.G."/>
            <person name="Coutinho P."/>
            <person name="Dacks J.B."/>
            <person name="Durnford D.G."/>
            <person name="Fast N.M."/>
            <person name="Green B.R."/>
            <person name="Grisdale C.J."/>
            <person name="Hempel F."/>
            <person name="Henrissat B."/>
            <person name="Hoppner M.P."/>
            <person name="Ishida K."/>
            <person name="Kim E."/>
            <person name="Koreny L."/>
            <person name="Kroth P.G."/>
            <person name="Liu Y."/>
            <person name="Malik S.B."/>
            <person name="Maier U.G."/>
            <person name="McRose D."/>
            <person name="Mock T."/>
            <person name="Neilson J.A."/>
            <person name="Onodera N.T."/>
            <person name="Poole A.M."/>
            <person name="Pritham E.J."/>
            <person name="Richards T.A."/>
            <person name="Rocap G."/>
            <person name="Roy S.W."/>
            <person name="Sarai C."/>
            <person name="Schaack S."/>
            <person name="Shirato S."/>
            <person name="Slamovits C.H."/>
            <person name="Spencer D.F."/>
            <person name="Suzuki S."/>
            <person name="Worden A.Z."/>
            <person name="Zauner S."/>
            <person name="Barry K."/>
            <person name="Bell C."/>
            <person name="Bharti A.K."/>
            <person name="Crow J.A."/>
            <person name="Grimwood J."/>
            <person name="Kramer R."/>
            <person name="Lindquist E."/>
            <person name="Lucas S."/>
            <person name="Salamov A."/>
            <person name="McFadden G.I."/>
            <person name="Lane C.E."/>
            <person name="Keeling P.J."/>
            <person name="Gray M.W."/>
            <person name="Grigoriev I.V."/>
            <person name="Archibald J.M."/>
        </authorList>
    </citation>
    <scope>NUCLEOTIDE SEQUENCE</scope>
    <source>
        <strain evidence="2 4">CCMP2712</strain>
    </source>
</reference>
<dbReference type="EnsemblProtists" id="EKX41035">
    <property type="protein sequence ID" value="EKX41035"/>
    <property type="gene ID" value="GUITHDRAFT_40600"/>
</dbReference>
<dbReference type="Gene3D" id="1.20.1050.80">
    <property type="entry name" value="VPS9 domain"/>
    <property type="match status" value="1"/>
</dbReference>
<protein>
    <recommendedName>
        <fullName evidence="1">VPS9 domain-containing protein</fullName>
    </recommendedName>
</protein>
<dbReference type="Proteomes" id="UP000011087">
    <property type="component" value="Unassembled WGS sequence"/>
</dbReference>
<reference evidence="4" key="2">
    <citation type="submission" date="2012-11" db="EMBL/GenBank/DDBJ databases">
        <authorList>
            <person name="Kuo A."/>
            <person name="Curtis B.A."/>
            <person name="Tanifuji G."/>
            <person name="Burki F."/>
            <person name="Gruber A."/>
            <person name="Irimia M."/>
            <person name="Maruyama S."/>
            <person name="Arias M.C."/>
            <person name="Ball S.G."/>
            <person name="Gile G.H."/>
            <person name="Hirakawa Y."/>
            <person name="Hopkins J.F."/>
            <person name="Rensing S.A."/>
            <person name="Schmutz J."/>
            <person name="Symeonidi A."/>
            <person name="Elias M."/>
            <person name="Eveleigh R.J."/>
            <person name="Herman E.K."/>
            <person name="Klute M.J."/>
            <person name="Nakayama T."/>
            <person name="Obornik M."/>
            <person name="Reyes-Prieto A."/>
            <person name="Armbrust E.V."/>
            <person name="Aves S.J."/>
            <person name="Beiko R.G."/>
            <person name="Coutinho P."/>
            <person name="Dacks J.B."/>
            <person name="Durnford D.G."/>
            <person name="Fast N.M."/>
            <person name="Green B.R."/>
            <person name="Grisdale C."/>
            <person name="Hempe F."/>
            <person name="Henrissat B."/>
            <person name="Hoppner M.P."/>
            <person name="Ishida K.-I."/>
            <person name="Kim E."/>
            <person name="Koreny L."/>
            <person name="Kroth P.G."/>
            <person name="Liu Y."/>
            <person name="Malik S.-B."/>
            <person name="Maier U.G."/>
            <person name="McRose D."/>
            <person name="Mock T."/>
            <person name="Neilson J.A."/>
            <person name="Onodera N.T."/>
            <person name="Poole A.M."/>
            <person name="Pritham E.J."/>
            <person name="Richards T.A."/>
            <person name="Rocap G."/>
            <person name="Roy S.W."/>
            <person name="Sarai C."/>
            <person name="Schaack S."/>
            <person name="Shirato S."/>
            <person name="Slamovits C.H."/>
            <person name="Spencer D.F."/>
            <person name="Suzuki S."/>
            <person name="Worden A.Z."/>
            <person name="Zauner S."/>
            <person name="Barry K."/>
            <person name="Bell C."/>
            <person name="Bharti A.K."/>
            <person name="Crow J.A."/>
            <person name="Grimwood J."/>
            <person name="Kramer R."/>
            <person name="Lindquist E."/>
            <person name="Lucas S."/>
            <person name="Salamov A."/>
            <person name="McFadden G.I."/>
            <person name="Lane C.E."/>
            <person name="Keeling P.J."/>
            <person name="Gray M.W."/>
            <person name="Grigoriev I.V."/>
            <person name="Archibald J.M."/>
        </authorList>
    </citation>
    <scope>NUCLEOTIDE SEQUENCE</scope>
    <source>
        <strain evidence="4">CCMP2712</strain>
    </source>
</reference>
<dbReference type="GO" id="GO:0030139">
    <property type="term" value="C:endocytic vesicle"/>
    <property type="evidence" value="ECO:0007669"/>
    <property type="project" value="TreeGrafter"/>
</dbReference>
<sequence length="197" mass="22170">DSAILISILEELEGYVREHPSWRGAGREEIEAASEAVEKLVTVKLYHKLFAVVEQDKLLDQELQTRIFCLQFLQPCHLDISNDCIERGGKSLEVAKLELQRMNAYKSPKDKLVCLYNCCKVASQLLATTSSESATGADELLPLLIYIIILSNPPSLHSNLQFIYHYRHPSRLLGEQGYCLTNIMSAETFLLQVLASS</sequence>
<dbReference type="PROSITE" id="PS51205">
    <property type="entry name" value="VPS9"/>
    <property type="match status" value="1"/>
</dbReference>
<name>L1IYX5_GUITC</name>
<feature type="non-terminal residue" evidence="2">
    <location>
        <position position="1"/>
    </location>
</feature>
<evidence type="ECO:0000313" key="2">
    <source>
        <dbReference type="EMBL" id="EKX41035.1"/>
    </source>
</evidence>
<feature type="non-terminal residue" evidence="2">
    <location>
        <position position="197"/>
    </location>
</feature>
<dbReference type="GO" id="GO:0031267">
    <property type="term" value="F:small GTPase binding"/>
    <property type="evidence" value="ECO:0007669"/>
    <property type="project" value="TreeGrafter"/>
</dbReference>
<dbReference type="PANTHER" id="PTHR23101">
    <property type="entry name" value="RAB GDP/GTP EXCHANGE FACTOR"/>
    <property type="match status" value="1"/>
</dbReference>
<proteinExistence type="predicted"/>
<evidence type="ECO:0000313" key="3">
    <source>
        <dbReference type="EnsemblProtists" id="EKX41035"/>
    </source>
</evidence>
<dbReference type="InterPro" id="IPR003123">
    <property type="entry name" value="VPS9"/>
</dbReference>
<dbReference type="HOGENOM" id="CLU_119848_0_0_1"/>
<keyword evidence="4" id="KW-1185">Reference proteome</keyword>
<dbReference type="eggNOG" id="KOG2319">
    <property type="taxonomic scope" value="Eukaryota"/>
</dbReference>
<dbReference type="Pfam" id="PF02204">
    <property type="entry name" value="VPS9"/>
    <property type="match status" value="1"/>
</dbReference>
<accession>L1IYX5</accession>
<dbReference type="GO" id="GO:0005829">
    <property type="term" value="C:cytosol"/>
    <property type="evidence" value="ECO:0007669"/>
    <property type="project" value="TreeGrafter"/>
</dbReference>
<dbReference type="PANTHER" id="PTHR23101:SF25">
    <property type="entry name" value="GTPASE-ACTIVATING PROTEIN AND VPS9 DOMAIN-CONTAINING PROTEIN 1"/>
    <property type="match status" value="1"/>
</dbReference>
<dbReference type="SMART" id="SM00167">
    <property type="entry name" value="VPS9"/>
    <property type="match status" value="1"/>
</dbReference>
<dbReference type="RefSeq" id="XP_005828015.1">
    <property type="nucleotide sequence ID" value="XM_005827958.1"/>
</dbReference>
<dbReference type="GeneID" id="17297777"/>
<dbReference type="PaxDb" id="55529-EKX41035"/>
<gene>
    <name evidence="2" type="ORF">GUITHDRAFT_40600</name>
</gene>
<dbReference type="InterPro" id="IPR045046">
    <property type="entry name" value="Vps9-like"/>
</dbReference>
<dbReference type="Gene3D" id="1.10.246.120">
    <property type="match status" value="1"/>
</dbReference>
<dbReference type="STRING" id="905079.L1IYX5"/>
<dbReference type="OrthoDB" id="300289at2759"/>
<dbReference type="SUPFAM" id="SSF109993">
    <property type="entry name" value="VPS9 domain"/>
    <property type="match status" value="1"/>
</dbReference>
<reference evidence="3" key="3">
    <citation type="submission" date="2015-06" db="UniProtKB">
        <authorList>
            <consortium name="EnsemblProtists"/>
        </authorList>
    </citation>
    <scope>IDENTIFICATION</scope>
</reference>
<dbReference type="EMBL" id="JH993026">
    <property type="protein sequence ID" value="EKX41035.1"/>
    <property type="molecule type" value="Genomic_DNA"/>
</dbReference>
<evidence type="ECO:0000259" key="1">
    <source>
        <dbReference type="PROSITE" id="PS51205"/>
    </source>
</evidence>
<evidence type="ECO:0000313" key="4">
    <source>
        <dbReference type="Proteomes" id="UP000011087"/>
    </source>
</evidence>